<sequence>MRFVVANKHKQQTGHEFDRYRRIRHSHLFRICTQCRTRPKFTATVVSTNARSDPTVIAASKATPTHHLVGLIATPKPTKATFSYHNVVPKDGVIGVDSFCRMPHIM</sequence>
<dbReference type="AlphaFoldDB" id="A0A835RW92"/>
<dbReference type="OrthoDB" id="498392at2759"/>
<proteinExistence type="predicted"/>
<organism evidence="1 2">
    <name type="scientific">Vanilla planifolia</name>
    <name type="common">Vanilla</name>
    <dbReference type="NCBI Taxonomy" id="51239"/>
    <lineage>
        <taxon>Eukaryota</taxon>
        <taxon>Viridiplantae</taxon>
        <taxon>Streptophyta</taxon>
        <taxon>Embryophyta</taxon>
        <taxon>Tracheophyta</taxon>
        <taxon>Spermatophyta</taxon>
        <taxon>Magnoliopsida</taxon>
        <taxon>Liliopsida</taxon>
        <taxon>Asparagales</taxon>
        <taxon>Orchidaceae</taxon>
        <taxon>Vanilloideae</taxon>
        <taxon>Vanilleae</taxon>
        <taxon>Vanilla</taxon>
    </lineage>
</organism>
<evidence type="ECO:0000313" key="2">
    <source>
        <dbReference type="Proteomes" id="UP000636800"/>
    </source>
</evidence>
<keyword evidence="2" id="KW-1185">Reference proteome</keyword>
<accession>A0A835RW92</accession>
<evidence type="ECO:0000313" key="1">
    <source>
        <dbReference type="EMBL" id="KAG0497953.1"/>
    </source>
</evidence>
<dbReference type="Proteomes" id="UP000636800">
    <property type="component" value="Chromosome 1"/>
</dbReference>
<reference evidence="1 2" key="1">
    <citation type="journal article" date="2020" name="Nat. Food">
        <title>A phased Vanilla planifolia genome enables genetic improvement of flavour and production.</title>
        <authorList>
            <person name="Hasing T."/>
            <person name="Tang H."/>
            <person name="Brym M."/>
            <person name="Khazi F."/>
            <person name="Huang T."/>
            <person name="Chambers A.H."/>
        </authorList>
    </citation>
    <scope>NUCLEOTIDE SEQUENCE [LARGE SCALE GENOMIC DNA]</scope>
    <source>
        <tissue evidence="1">Leaf</tissue>
    </source>
</reference>
<name>A0A835RW92_VANPL</name>
<dbReference type="EMBL" id="JADCNL010000001">
    <property type="protein sequence ID" value="KAG0497953.1"/>
    <property type="molecule type" value="Genomic_DNA"/>
</dbReference>
<protein>
    <submittedName>
        <fullName evidence="1">Uncharacterized protein</fullName>
    </submittedName>
</protein>
<comment type="caution">
    <text evidence="1">The sequence shown here is derived from an EMBL/GenBank/DDBJ whole genome shotgun (WGS) entry which is preliminary data.</text>
</comment>
<gene>
    <name evidence="1" type="ORF">HPP92_002644</name>
</gene>